<organism evidence="1 2">
    <name type="scientific">Oryza sativa subsp. japonica</name>
    <name type="common">Rice</name>
    <dbReference type="NCBI Taxonomy" id="39947"/>
    <lineage>
        <taxon>Eukaryota</taxon>
        <taxon>Viridiplantae</taxon>
        <taxon>Streptophyta</taxon>
        <taxon>Embryophyta</taxon>
        <taxon>Tracheophyta</taxon>
        <taxon>Spermatophyta</taxon>
        <taxon>Magnoliopsida</taxon>
        <taxon>Liliopsida</taxon>
        <taxon>Poales</taxon>
        <taxon>Poaceae</taxon>
        <taxon>BOP clade</taxon>
        <taxon>Oryzoideae</taxon>
        <taxon>Oryzeae</taxon>
        <taxon>Oryzinae</taxon>
        <taxon>Oryza</taxon>
        <taxon>Oryza sativa</taxon>
    </lineage>
</organism>
<proteinExistence type="predicted"/>
<dbReference type="AlphaFoldDB" id="Q6YTK2"/>
<name>Q6YTK2_ORYSJ</name>
<reference evidence="2" key="1">
    <citation type="journal article" date="2005" name="Nature">
        <title>The map-based sequence of the rice genome.</title>
        <authorList>
            <consortium name="International rice genome sequencing project (IRGSP)"/>
            <person name="Matsumoto T."/>
            <person name="Wu J."/>
            <person name="Kanamori H."/>
            <person name="Katayose Y."/>
            <person name="Fujisawa M."/>
            <person name="Namiki N."/>
            <person name="Mizuno H."/>
            <person name="Yamamoto K."/>
            <person name="Antonio B.A."/>
            <person name="Baba T."/>
            <person name="Sakata K."/>
            <person name="Nagamura Y."/>
            <person name="Aoki H."/>
            <person name="Arikawa K."/>
            <person name="Arita K."/>
            <person name="Bito T."/>
            <person name="Chiden Y."/>
            <person name="Fujitsuka N."/>
            <person name="Fukunaka R."/>
            <person name="Hamada M."/>
            <person name="Harada C."/>
            <person name="Hayashi A."/>
            <person name="Hijishita S."/>
            <person name="Honda M."/>
            <person name="Hosokawa S."/>
            <person name="Ichikawa Y."/>
            <person name="Idonuma A."/>
            <person name="Iijima M."/>
            <person name="Ikeda M."/>
            <person name="Ikeno M."/>
            <person name="Ito K."/>
            <person name="Ito S."/>
            <person name="Ito T."/>
            <person name="Ito Y."/>
            <person name="Ito Y."/>
            <person name="Iwabuchi A."/>
            <person name="Kamiya K."/>
            <person name="Karasawa W."/>
            <person name="Kurita K."/>
            <person name="Katagiri S."/>
            <person name="Kikuta A."/>
            <person name="Kobayashi H."/>
            <person name="Kobayashi N."/>
            <person name="Machita K."/>
            <person name="Maehara T."/>
            <person name="Masukawa M."/>
            <person name="Mizubayashi T."/>
            <person name="Mukai Y."/>
            <person name="Nagasaki H."/>
            <person name="Nagata Y."/>
            <person name="Naito S."/>
            <person name="Nakashima M."/>
            <person name="Nakama Y."/>
            <person name="Nakamichi Y."/>
            <person name="Nakamura M."/>
            <person name="Meguro A."/>
            <person name="Negishi M."/>
            <person name="Ohta I."/>
            <person name="Ohta T."/>
            <person name="Okamoto M."/>
            <person name="Ono N."/>
            <person name="Saji S."/>
            <person name="Sakaguchi M."/>
            <person name="Sakai K."/>
            <person name="Shibata M."/>
            <person name="Shimokawa T."/>
            <person name="Song J."/>
            <person name="Takazaki Y."/>
            <person name="Terasawa K."/>
            <person name="Tsugane M."/>
            <person name="Tsuji K."/>
            <person name="Ueda S."/>
            <person name="Waki K."/>
            <person name="Yamagata H."/>
            <person name="Yamamoto M."/>
            <person name="Yamamoto S."/>
            <person name="Yamane H."/>
            <person name="Yoshiki S."/>
            <person name="Yoshihara R."/>
            <person name="Yukawa K."/>
            <person name="Zhong H."/>
            <person name="Yano M."/>
            <person name="Yuan Q."/>
            <person name="Ouyang S."/>
            <person name="Liu J."/>
            <person name="Jones K.M."/>
            <person name="Gansberger K."/>
            <person name="Moffat K."/>
            <person name="Hill J."/>
            <person name="Bera J."/>
            <person name="Fadrosh D."/>
            <person name="Jin S."/>
            <person name="Johri S."/>
            <person name="Kim M."/>
            <person name="Overton L."/>
            <person name="Reardon M."/>
            <person name="Tsitrin T."/>
            <person name="Vuong H."/>
            <person name="Weaver B."/>
            <person name="Ciecko A."/>
            <person name="Tallon L."/>
            <person name="Jackson J."/>
            <person name="Pai G."/>
            <person name="Aken S.V."/>
            <person name="Utterback T."/>
            <person name="Reidmuller S."/>
            <person name="Feldblyum T."/>
            <person name="Hsiao J."/>
            <person name="Zismann V."/>
            <person name="Iobst S."/>
            <person name="de Vazeille A.R."/>
            <person name="Buell C.R."/>
            <person name="Ying K."/>
            <person name="Li Y."/>
            <person name="Lu T."/>
            <person name="Huang Y."/>
            <person name="Zhao Q."/>
            <person name="Feng Q."/>
            <person name="Zhang L."/>
            <person name="Zhu J."/>
            <person name="Weng Q."/>
            <person name="Mu J."/>
            <person name="Lu Y."/>
            <person name="Fan D."/>
            <person name="Liu Y."/>
            <person name="Guan J."/>
            <person name="Zhang Y."/>
            <person name="Yu S."/>
            <person name="Liu X."/>
            <person name="Zhang Y."/>
            <person name="Hong G."/>
            <person name="Han B."/>
            <person name="Choisne N."/>
            <person name="Demange N."/>
            <person name="Orjeda G."/>
            <person name="Samain S."/>
            <person name="Cattolico L."/>
            <person name="Pelletier E."/>
            <person name="Couloux A."/>
            <person name="Segurens B."/>
            <person name="Wincker P."/>
            <person name="D'Hont A."/>
            <person name="Scarpelli C."/>
            <person name="Weissenbach J."/>
            <person name="Salanoubat M."/>
            <person name="Quetier F."/>
            <person name="Yu Y."/>
            <person name="Kim H.R."/>
            <person name="Rambo T."/>
            <person name="Currie J."/>
            <person name="Collura K."/>
            <person name="Luo M."/>
            <person name="Yang T."/>
            <person name="Ammiraju J.S.S."/>
            <person name="Engler F."/>
            <person name="Soderlund C."/>
            <person name="Wing R.A."/>
            <person name="Palmer L.E."/>
            <person name="de la Bastide M."/>
            <person name="Spiegel L."/>
            <person name="Nascimento L."/>
            <person name="Zutavern T."/>
            <person name="O'Shaughnessy A."/>
            <person name="Dike S."/>
            <person name="Dedhia N."/>
            <person name="Preston R."/>
            <person name="Balija V."/>
            <person name="McCombie W.R."/>
            <person name="Chow T."/>
            <person name="Chen H."/>
            <person name="Chung M."/>
            <person name="Chen C."/>
            <person name="Shaw J."/>
            <person name="Wu H."/>
            <person name="Hsiao K."/>
            <person name="Chao Y."/>
            <person name="Chu M."/>
            <person name="Cheng C."/>
            <person name="Hour A."/>
            <person name="Lee P."/>
            <person name="Lin S."/>
            <person name="Lin Y."/>
            <person name="Liou J."/>
            <person name="Liu S."/>
            <person name="Hsing Y."/>
            <person name="Raghuvanshi S."/>
            <person name="Mohanty A."/>
            <person name="Bharti A.K."/>
            <person name="Gaur A."/>
            <person name="Gupta V."/>
            <person name="Kumar D."/>
            <person name="Ravi V."/>
            <person name="Vij S."/>
            <person name="Kapur A."/>
            <person name="Khurana P."/>
            <person name="Khurana P."/>
            <person name="Khurana J.P."/>
            <person name="Tyagi A.K."/>
            <person name="Gaikwad K."/>
            <person name="Singh A."/>
            <person name="Dalal V."/>
            <person name="Srivastava S."/>
            <person name="Dixit A."/>
            <person name="Pal A.K."/>
            <person name="Ghazi I.A."/>
            <person name="Yadav M."/>
            <person name="Pandit A."/>
            <person name="Bhargava A."/>
            <person name="Sureshbabu K."/>
            <person name="Batra K."/>
            <person name="Sharma T.R."/>
            <person name="Mohapatra T."/>
            <person name="Singh N.K."/>
            <person name="Messing J."/>
            <person name="Nelson A.B."/>
            <person name="Fuks G."/>
            <person name="Kavchok S."/>
            <person name="Keizer G."/>
            <person name="Linton E."/>
            <person name="Llaca V."/>
            <person name="Song R."/>
            <person name="Tanyolac B."/>
            <person name="Young S."/>
            <person name="Ho-Il K."/>
            <person name="Hahn J.H."/>
            <person name="Sangsakoo G."/>
            <person name="Vanavichit A."/>
            <person name="de Mattos Luiz.A.T."/>
            <person name="Zimmer P.D."/>
            <person name="Malone G."/>
            <person name="Dellagostin O."/>
            <person name="de Oliveira A.C."/>
            <person name="Bevan M."/>
            <person name="Bancroft I."/>
            <person name="Minx P."/>
            <person name="Cordum H."/>
            <person name="Wilson R."/>
            <person name="Cheng Z."/>
            <person name="Jin W."/>
            <person name="Jiang J."/>
            <person name="Leong S.A."/>
            <person name="Iwama H."/>
            <person name="Gojobori T."/>
            <person name="Itoh T."/>
            <person name="Niimura Y."/>
            <person name="Fujii Y."/>
            <person name="Habara T."/>
            <person name="Sakai H."/>
            <person name="Sato Y."/>
            <person name="Wilson G."/>
            <person name="Kumar K."/>
            <person name="McCouch S."/>
            <person name="Juretic N."/>
            <person name="Hoen D."/>
            <person name="Wright S."/>
            <person name="Bruskiewich R."/>
            <person name="Bureau T."/>
            <person name="Miyao A."/>
            <person name="Hirochika H."/>
            <person name="Nishikawa T."/>
            <person name="Kadowaki K."/>
            <person name="Sugiura M."/>
            <person name="Burr B."/>
            <person name="Sasaki T."/>
        </authorList>
    </citation>
    <scope>NUCLEOTIDE SEQUENCE [LARGE SCALE GENOMIC DNA]</scope>
    <source>
        <strain evidence="2">cv. Nipponbare</strain>
    </source>
</reference>
<dbReference type="EMBL" id="AP006064">
    <property type="protein sequence ID" value="BAC99934.1"/>
    <property type="molecule type" value="Genomic_DNA"/>
</dbReference>
<evidence type="ECO:0000313" key="2">
    <source>
        <dbReference type="Proteomes" id="UP000000763"/>
    </source>
</evidence>
<accession>Q6YTK2</accession>
<protein>
    <submittedName>
        <fullName evidence="1">Uncharacterized protein</fullName>
    </submittedName>
</protein>
<sequence length="90" mass="10000">MEGEAYQEGNVDDHLEDTQDVLMDVKMVFEHPADFQTHESGGQKESELMETNMECNGFLGELAEAKLDVDVEMVEADKSSCIALIDMAVD</sequence>
<evidence type="ECO:0000313" key="1">
    <source>
        <dbReference type="EMBL" id="BAC99934.1"/>
    </source>
</evidence>
<dbReference type="Proteomes" id="UP000000763">
    <property type="component" value="Chromosome 8"/>
</dbReference>
<gene>
    <name evidence="1" type="primary">OSJNBa0023I13.33</name>
</gene>
<reference evidence="2" key="2">
    <citation type="journal article" date="2008" name="Nucleic Acids Res.">
        <title>The rice annotation project database (RAP-DB): 2008 update.</title>
        <authorList>
            <consortium name="The rice annotation project (RAP)"/>
        </authorList>
    </citation>
    <scope>GENOME REANNOTATION</scope>
    <source>
        <strain evidence="2">cv. Nipponbare</strain>
    </source>
</reference>